<evidence type="ECO:0000259" key="2">
    <source>
        <dbReference type="Pfam" id="PF20434"/>
    </source>
</evidence>
<dbReference type="EMBL" id="UOEP01000005">
    <property type="protein sequence ID" value="VAW12619.1"/>
    <property type="molecule type" value="Genomic_DNA"/>
</dbReference>
<dbReference type="Pfam" id="PF20434">
    <property type="entry name" value="BD-FAE"/>
    <property type="match status" value="1"/>
</dbReference>
<reference evidence="3" key="1">
    <citation type="submission" date="2018-06" db="EMBL/GenBank/DDBJ databases">
        <authorList>
            <person name="Zhirakovskaya E."/>
        </authorList>
    </citation>
    <scope>NUCLEOTIDE SEQUENCE</scope>
</reference>
<proteinExistence type="predicted"/>
<dbReference type="PANTHER" id="PTHR48081:SF30">
    <property type="entry name" value="ACETYL-HYDROLASE LIPR-RELATED"/>
    <property type="match status" value="1"/>
</dbReference>
<dbReference type="InterPro" id="IPR050300">
    <property type="entry name" value="GDXG_lipolytic_enzyme"/>
</dbReference>
<dbReference type="AlphaFoldDB" id="A0A3B0TKC4"/>
<evidence type="ECO:0000256" key="1">
    <source>
        <dbReference type="ARBA" id="ARBA00022801"/>
    </source>
</evidence>
<evidence type="ECO:0000313" key="3">
    <source>
        <dbReference type="EMBL" id="VAW12619.1"/>
    </source>
</evidence>
<dbReference type="InterPro" id="IPR029058">
    <property type="entry name" value="AB_hydrolase_fold"/>
</dbReference>
<protein>
    <recommendedName>
        <fullName evidence="2">BD-FAE-like domain-containing protein</fullName>
    </recommendedName>
</protein>
<dbReference type="InterPro" id="IPR049492">
    <property type="entry name" value="BD-FAE-like_dom"/>
</dbReference>
<dbReference type="Gene3D" id="3.40.50.1820">
    <property type="entry name" value="alpha/beta hydrolase"/>
    <property type="match status" value="1"/>
</dbReference>
<feature type="domain" description="BD-FAE-like" evidence="2">
    <location>
        <begin position="43"/>
        <end position="160"/>
    </location>
</feature>
<sequence length="294" mass="33065">MKKKQVLLLLAFIALFTKVSAQHYEVETQSFVYKQVDTVKLAMEVYRPSLQGNAKLPAIVFFFGGGWVSGTIKHFELQARYLASRGMVAFCVDYRVKSRHNTSPFECVKDANSAMRYIRENANELGVDKNKIVAAGGSAGGHLAACTATIETVNESSDNMAVSPAPNALVLFNPVVDTGKRGYGQKKLKGREFEISPVHHIKKGVPPTLIMHGKDDTTVPYENVVRFKNIMKQFGNKCKLVGYKNQVHGFFNFNKNPKYFKKTLRKTELFLEKLGYLSGSSWLNSYYKSLLRKE</sequence>
<gene>
    <name evidence="3" type="ORF">MNBD_BACTEROID01-1267</name>
</gene>
<keyword evidence="1" id="KW-0378">Hydrolase</keyword>
<accession>A0A3B0TKC4</accession>
<dbReference type="PANTHER" id="PTHR48081">
    <property type="entry name" value="AB HYDROLASE SUPERFAMILY PROTEIN C4A8.06C"/>
    <property type="match status" value="1"/>
</dbReference>
<dbReference type="SUPFAM" id="SSF53474">
    <property type="entry name" value="alpha/beta-Hydrolases"/>
    <property type="match status" value="1"/>
</dbReference>
<dbReference type="GO" id="GO:0004806">
    <property type="term" value="F:triacylglycerol lipase activity"/>
    <property type="evidence" value="ECO:0007669"/>
    <property type="project" value="TreeGrafter"/>
</dbReference>
<organism evidence="3">
    <name type="scientific">hydrothermal vent metagenome</name>
    <dbReference type="NCBI Taxonomy" id="652676"/>
    <lineage>
        <taxon>unclassified sequences</taxon>
        <taxon>metagenomes</taxon>
        <taxon>ecological metagenomes</taxon>
    </lineage>
</organism>
<name>A0A3B0TKC4_9ZZZZ</name>